<dbReference type="InterPro" id="IPR050147">
    <property type="entry name" value="Ser/Thr_Dehydratase"/>
</dbReference>
<dbReference type="PANTHER" id="PTHR48078">
    <property type="entry name" value="THREONINE DEHYDRATASE, MITOCHONDRIAL-RELATED"/>
    <property type="match status" value="1"/>
</dbReference>
<dbReference type="EMBL" id="CAJJDM010000125">
    <property type="protein sequence ID" value="CAD8103783.1"/>
    <property type="molecule type" value="Genomic_DNA"/>
</dbReference>
<sequence>MIPSITQAHKQMRESGITFQTKLQKSLKLSEQYHATIYLKREDQQLTRVFKMRSAFTSLQSLSKEQKEKGVVTVSDGNFAQAFAFFCNHFKIKGTIFVPEVCYGWKIDLIQKNGKQYVEIKTAGENFDECEQAAQKYIKENDKILIHPSDNLKAIHGCGTIGIEILDEMPGDVDYIFLPVGQGALAAGIATYIKAMSPNTKVIGVQPDGADSMIQAFQAKQVVKQEHFSRFCEGSAVPSVPKLCLDICMEKLDQLVKVEEGKVSTTILQLYNQGIAVEPAGALSVSVLDQFAHEIKGKNVVCILSGGTVDLSRFDEFKEHSQLHEGLKYFFLIEMPFKSGILKNFVSFCLGPDDDITHIQFQKKANRERGPCLVAIEVAKKESIKQVMENMKKMHLQFKLVNDSKELYDLLI</sequence>
<comment type="cofactor">
    <cofactor evidence="1">
        <name>pyridoxal 5'-phosphate</name>
        <dbReference type="ChEBI" id="CHEBI:597326"/>
    </cofactor>
</comment>
<dbReference type="CDD" id="cd01562">
    <property type="entry name" value="Thr-dehyd"/>
    <property type="match status" value="1"/>
</dbReference>
<dbReference type="GO" id="GO:0006565">
    <property type="term" value="P:L-serine catabolic process"/>
    <property type="evidence" value="ECO:0007669"/>
    <property type="project" value="TreeGrafter"/>
</dbReference>
<evidence type="ECO:0000256" key="3">
    <source>
        <dbReference type="ARBA" id="ARBA00022605"/>
    </source>
</evidence>
<reference evidence="8" key="1">
    <citation type="submission" date="2021-01" db="EMBL/GenBank/DDBJ databases">
        <authorList>
            <consortium name="Genoscope - CEA"/>
            <person name="William W."/>
        </authorList>
    </citation>
    <scope>NUCLEOTIDE SEQUENCE</scope>
</reference>
<proteinExistence type="inferred from homology"/>
<dbReference type="GO" id="GO:0009097">
    <property type="term" value="P:isoleucine biosynthetic process"/>
    <property type="evidence" value="ECO:0007669"/>
    <property type="project" value="TreeGrafter"/>
</dbReference>
<evidence type="ECO:0000256" key="1">
    <source>
        <dbReference type="ARBA" id="ARBA00001933"/>
    </source>
</evidence>
<dbReference type="GO" id="GO:0006567">
    <property type="term" value="P:L-threonine catabolic process"/>
    <property type="evidence" value="ECO:0007669"/>
    <property type="project" value="TreeGrafter"/>
</dbReference>
<evidence type="ECO:0000313" key="8">
    <source>
        <dbReference type="EMBL" id="CAD8103783.1"/>
    </source>
</evidence>
<accession>A0A8S1PM42</accession>
<dbReference type="NCBIfam" id="NF006390">
    <property type="entry name" value="PRK08639.1"/>
    <property type="match status" value="1"/>
</dbReference>
<dbReference type="AlphaFoldDB" id="A0A8S1PM42"/>
<evidence type="ECO:0000259" key="7">
    <source>
        <dbReference type="PROSITE" id="PS51672"/>
    </source>
</evidence>
<name>A0A8S1PM42_PARPR</name>
<dbReference type="Pfam" id="PF00291">
    <property type="entry name" value="PALP"/>
    <property type="match status" value="1"/>
</dbReference>
<dbReference type="InterPro" id="IPR001721">
    <property type="entry name" value="TD_ACT-like"/>
</dbReference>
<evidence type="ECO:0000256" key="6">
    <source>
        <dbReference type="ARBA" id="ARBA00029440"/>
    </source>
</evidence>
<evidence type="ECO:0000313" key="9">
    <source>
        <dbReference type="Proteomes" id="UP000688137"/>
    </source>
</evidence>
<dbReference type="FunFam" id="3.40.50.1100:FF:000005">
    <property type="entry name" value="Threonine dehydratase catabolic"/>
    <property type="match status" value="1"/>
</dbReference>
<organism evidence="8 9">
    <name type="scientific">Paramecium primaurelia</name>
    <dbReference type="NCBI Taxonomy" id="5886"/>
    <lineage>
        <taxon>Eukaryota</taxon>
        <taxon>Sar</taxon>
        <taxon>Alveolata</taxon>
        <taxon>Ciliophora</taxon>
        <taxon>Intramacronucleata</taxon>
        <taxon>Oligohymenophorea</taxon>
        <taxon>Peniculida</taxon>
        <taxon>Parameciidae</taxon>
        <taxon>Paramecium</taxon>
    </lineage>
</organism>
<dbReference type="PROSITE" id="PS51672">
    <property type="entry name" value="ACT_LIKE"/>
    <property type="match status" value="1"/>
</dbReference>
<comment type="pathway">
    <text evidence="6">Amino-acid biosynthesis.</text>
</comment>
<dbReference type="Pfam" id="PF00585">
    <property type="entry name" value="Thr_dehydrat_C"/>
    <property type="match status" value="1"/>
</dbReference>
<comment type="similarity">
    <text evidence="2">Belongs to the serine/threonine dehydratase family.</text>
</comment>
<dbReference type="GO" id="GO:0003941">
    <property type="term" value="F:L-serine ammonia-lyase activity"/>
    <property type="evidence" value="ECO:0007669"/>
    <property type="project" value="TreeGrafter"/>
</dbReference>
<dbReference type="InterPro" id="IPR001926">
    <property type="entry name" value="TrpB-like_PALP"/>
</dbReference>
<keyword evidence="4" id="KW-0663">Pyridoxal phosphate</keyword>
<comment type="caution">
    <text evidence="8">The sequence shown here is derived from an EMBL/GenBank/DDBJ whole genome shotgun (WGS) entry which is preliminary data.</text>
</comment>
<dbReference type="GO" id="GO:0004794">
    <property type="term" value="F:threonine deaminase activity"/>
    <property type="evidence" value="ECO:0007669"/>
    <property type="project" value="TreeGrafter"/>
</dbReference>
<dbReference type="OMA" id="AEQGCEH"/>
<evidence type="ECO:0000256" key="2">
    <source>
        <dbReference type="ARBA" id="ARBA00010869"/>
    </source>
</evidence>
<gene>
    <name evidence="8" type="ORF">PPRIM_AZ9-3.1.T1220031</name>
</gene>
<protein>
    <recommendedName>
        <fullName evidence="7">ACT-like domain-containing protein</fullName>
    </recommendedName>
</protein>
<evidence type="ECO:0000256" key="4">
    <source>
        <dbReference type="ARBA" id="ARBA00022898"/>
    </source>
</evidence>
<keyword evidence="3" id="KW-0028">Amino-acid biosynthesis</keyword>
<feature type="domain" description="ACT-like" evidence="7">
    <location>
        <begin position="329"/>
        <end position="403"/>
    </location>
</feature>
<dbReference type="PANTHER" id="PTHR48078:SF11">
    <property type="entry name" value="THREONINE DEHYDRATASE, MITOCHONDRIAL"/>
    <property type="match status" value="1"/>
</dbReference>
<evidence type="ECO:0000256" key="5">
    <source>
        <dbReference type="ARBA" id="ARBA00023239"/>
    </source>
</evidence>
<keyword evidence="5" id="KW-0456">Lyase</keyword>
<dbReference type="Proteomes" id="UP000688137">
    <property type="component" value="Unassembled WGS sequence"/>
</dbReference>
<keyword evidence="9" id="KW-1185">Reference proteome</keyword>